<evidence type="ECO:0000313" key="2">
    <source>
        <dbReference type="Proteomes" id="UP000094172"/>
    </source>
</evidence>
<reference evidence="1 2" key="1">
    <citation type="journal article" date="2016" name="Environ. Microbiol.">
        <title>New Methyloceanibacter diversity from North Sea sediments includes methanotroph containing solely the soluble methane monooxygenase.</title>
        <authorList>
            <person name="Vekeman B."/>
            <person name="Kerckhof F.M."/>
            <person name="Cremers G."/>
            <person name="de Vos P."/>
            <person name="Vandamme P."/>
            <person name="Boon N."/>
            <person name="Op den Camp H.J."/>
            <person name="Heylen K."/>
        </authorList>
    </citation>
    <scope>NUCLEOTIDE SEQUENCE [LARGE SCALE GENOMIC DNA]</scope>
    <source>
        <strain evidence="1 2">R-67176</strain>
    </source>
</reference>
<organism evidence="1 2">
    <name type="scientific">Methyloceanibacter stevinii</name>
    <dbReference type="NCBI Taxonomy" id="1774970"/>
    <lineage>
        <taxon>Bacteria</taxon>
        <taxon>Pseudomonadati</taxon>
        <taxon>Pseudomonadota</taxon>
        <taxon>Alphaproteobacteria</taxon>
        <taxon>Hyphomicrobiales</taxon>
        <taxon>Hyphomicrobiaceae</taxon>
        <taxon>Methyloceanibacter</taxon>
    </lineage>
</organism>
<accession>A0A1E3VJ53</accession>
<dbReference type="Proteomes" id="UP000094172">
    <property type="component" value="Unassembled WGS sequence"/>
</dbReference>
<keyword evidence="2" id="KW-1185">Reference proteome</keyword>
<dbReference type="AlphaFoldDB" id="A0A1E3VJ53"/>
<protein>
    <submittedName>
        <fullName evidence="1">Uncharacterized protein</fullName>
    </submittedName>
</protein>
<evidence type="ECO:0000313" key="1">
    <source>
        <dbReference type="EMBL" id="ODR93544.1"/>
    </source>
</evidence>
<gene>
    <name evidence="1" type="ORF">AUC70_11825</name>
</gene>
<dbReference type="EMBL" id="LPWE01000014">
    <property type="protein sequence ID" value="ODR93544.1"/>
    <property type="molecule type" value="Genomic_DNA"/>
</dbReference>
<comment type="caution">
    <text evidence="1">The sequence shown here is derived from an EMBL/GenBank/DDBJ whole genome shotgun (WGS) entry which is preliminary data.</text>
</comment>
<proteinExistence type="predicted"/>
<sequence length="79" mass="9248">MARRTNRRLRKRPVEVTSEVRGHLLAIIEDEHDDRLSRGYVLRSIGLWMNPRGDYTVRYVYRGDGKALDSLTHVIRGRA</sequence>
<name>A0A1E3VJ53_9HYPH</name>
<dbReference type="STRING" id="1774970.AUC70_11825"/>